<evidence type="ECO:0000259" key="2">
    <source>
        <dbReference type="Pfam" id="PF00892"/>
    </source>
</evidence>
<dbReference type="SUPFAM" id="SSF103481">
    <property type="entry name" value="Multidrug resistance efflux transporter EmrE"/>
    <property type="match status" value="1"/>
</dbReference>
<keyword evidence="1" id="KW-0472">Membrane</keyword>
<evidence type="ECO:0000313" key="3">
    <source>
        <dbReference type="EMBL" id="GHF33719.1"/>
    </source>
</evidence>
<feature type="transmembrane region" description="Helical" evidence="1">
    <location>
        <begin position="29"/>
        <end position="48"/>
    </location>
</feature>
<dbReference type="InterPro" id="IPR000620">
    <property type="entry name" value="EamA_dom"/>
</dbReference>
<dbReference type="InterPro" id="IPR037185">
    <property type="entry name" value="EmrE-like"/>
</dbReference>
<comment type="caution">
    <text evidence="3">The sequence shown here is derived from an EMBL/GenBank/DDBJ whole genome shotgun (WGS) entry which is preliminary data.</text>
</comment>
<reference evidence="4" key="1">
    <citation type="journal article" date="2019" name="Int. J. Syst. Evol. Microbiol.">
        <title>The Global Catalogue of Microorganisms (GCM) 10K type strain sequencing project: providing services to taxonomists for standard genome sequencing and annotation.</title>
        <authorList>
            <consortium name="The Broad Institute Genomics Platform"/>
            <consortium name="The Broad Institute Genome Sequencing Center for Infectious Disease"/>
            <person name="Wu L."/>
            <person name="Ma J."/>
        </authorList>
    </citation>
    <scope>NUCLEOTIDE SEQUENCE [LARGE SCALE GENOMIC DNA]</scope>
    <source>
        <strain evidence="4">CGMCC 1.18437</strain>
    </source>
</reference>
<feature type="transmembrane region" description="Helical" evidence="1">
    <location>
        <begin position="121"/>
        <end position="140"/>
    </location>
</feature>
<keyword evidence="1" id="KW-0812">Transmembrane</keyword>
<feature type="transmembrane region" description="Helical" evidence="1">
    <location>
        <begin position="60"/>
        <end position="79"/>
    </location>
</feature>
<dbReference type="PANTHER" id="PTHR22911:SF137">
    <property type="entry name" value="SOLUTE CARRIER FAMILY 35 MEMBER G2-RELATED"/>
    <property type="match status" value="1"/>
</dbReference>
<feature type="domain" description="EamA" evidence="2">
    <location>
        <begin position="29"/>
        <end position="163"/>
    </location>
</feature>
<proteinExistence type="predicted"/>
<evidence type="ECO:0000256" key="1">
    <source>
        <dbReference type="SAM" id="Phobius"/>
    </source>
</evidence>
<dbReference type="Proteomes" id="UP000619376">
    <property type="component" value="Unassembled WGS sequence"/>
</dbReference>
<organism evidence="3 4">
    <name type="scientific">Deinococcus metalli</name>
    <dbReference type="NCBI Taxonomy" id="1141878"/>
    <lineage>
        <taxon>Bacteria</taxon>
        <taxon>Thermotogati</taxon>
        <taxon>Deinococcota</taxon>
        <taxon>Deinococci</taxon>
        <taxon>Deinococcales</taxon>
        <taxon>Deinococcaceae</taxon>
        <taxon>Deinococcus</taxon>
    </lineage>
</organism>
<sequence>MGMTQATAPGGGHGCRPRVPAYTARMPQWIGWAVLSMVFAGFTSVIAKQGLTGISGELGLTIRTVFVFVFVLLFAAMFVPWRDVAGVRALNLWWLGASGVTTALSWIFYYKALKVGDVATVALIDKGSVVVAMLLAWWLLREQITPRMLMGAALIVSGLLVIARR</sequence>
<gene>
    <name evidence="3" type="ORF">GCM10017781_08100</name>
</gene>
<dbReference type="Gene3D" id="1.10.3730.20">
    <property type="match status" value="1"/>
</dbReference>
<feature type="transmembrane region" description="Helical" evidence="1">
    <location>
        <begin position="91"/>
        <end position="109"/>
    </location>
</feature>
<dbReference type="PANTHER" id="PTHR22911">
    <property type="entry name" value="ACYL-MALONYL CONDENSING ENZYME-RELATED"/>
    <property type="match status" value="1"/>
</dbReference>
<keyword evidence="4" id="KW-1185">Reference proteome</keyword>
<dbReference type="Pfam" id="PF00892">
    <property type="entry name" value="EamA"/>
    <property type="match status" value="1"/>
</dbReference>
<name>A0ABQ3JID3_9DEIO</name>
<feature type="transmembrane region" description="Helical" evidence="1">
    <location>
        <begin position="146"/>
        <end position="163"/>
    </location>
</feature>
<keyword evidence="1" id="KW-1133">Transmembrane helix</keyword>
<evidence type="ECO:0000313" key="4">
    <source>
        <dbReference type="Proteomes" id="UP000619376"/>
    </source>
</evidence>
<dbReference type="EMBL" id="BNAJ01000001">
    <property type="protein sequence ID" value="GHF33719.1"/>
    <property type="molecule type" value="Genomic_DNA"/>
</dbReference>
<protein>
    <submittedName>
        <fullName evidence="3">Membrane protein</fullName>
    </submittedName>
</protein>
<accession>A0ABQ3JID3</accession>